<protein>
    <submittedName>
        <fullName evidence="2">Uncharacterized protein</fullName>
    </submittedName>
</protein>
<organism evidence="2 3">
    <name type="scientific">Saguinus oedipus</name>
    <name type="common">Cotton-top tamarin</name>
    <name type="synonym">Oedipomidas oedipus</name>
    <dbReference type="NCBI Taxonomy" id="9490"/>
    <lineage>
        <taxon>Eukaryota</taxon>
        <taxon>Metazoa</taxon>
        <taxon>Chordata</taxon>
        <taxon>Craniata</taxon>
        <taxon>Vertebrata</taxon>
        <taxon>Euteleostomi</taxon>
        <taxon>Mammalia</taxon>
        <taxon>Eutheria</taxon>
        <taxon>Euarchontoglires</taxon>
        <taxon>Primates</taxon>
        <taxon>Haplorrhini</taxon>
        <taxon>Platyrrhini</taxon>
        <taxon>Cebidae</taxon>
        <taxon>Callitrichinae</taxon>
        <taxon>Saguinus</taxon>
    </lineage>
</organism>
<evidence type="ECO:0000313" key="2">
    <source>
        <dbReference type="EMBL" id="KAK2089092.1"/>
    </source>
</evidence>
<feature type="compositionally biased region" description="Polar residues" evidence="1">
    <location>
        <begin position="112"/>
        <end position="122"/>
    </location>
</feature>
<accession>A0ABQ9TY35</accession>
<gene>
    <name evidence="2" type="ORF">P7K49_034999</name>
</gene>
<feature type="region of interest" description="Disordered" evidence="1">
    <location>
        <begin position="105"/>
        <end position="143"/>
    </location>
</feature>
<sequence length="229" mass="25250">MDPNTLSMKQGKEFLKQCGIPQRDIDLMTEKWVVLASVEVLLRFPLRSGEDPTARCVSNKRCQPSVDRPSTVSQRCGHQEERKPNNQLMKKTDQKLKDLPQVAGDSIRHQAQRPSTARNPQKQQRKPVGPRAPPADEKECRVSGGLKMWETKVSAWIPEGGLEPGARGYDSGEMQELRGLWALSQEHNLPHEEVEWGPSSAAPGLTQGGEEPEASKASATPGSRALSEG</sequence>
<evidence type="ECO:0000256" key="1">
    <source>
        <dbReference type="SAM" id="MobiDB-lite"/>
    </source>
</evidence>
<feature type="compositionally biased region" description="Basic and acidic residues" evidence="1">
    <location>
        <begin position="77"/>
        <end position="93"/>
    </location>
</feature>
<comment type="caution">
    <text evidence="2">The sequence shown here is derived from an EMBL/GenBank/DDBJ whole genome shotgun (WGS) entry which is preliminary data.</text>
</comment>
<evidence type="ECO:0000313" key="3">
    <source>
        <dbReference type="Proteomes" id="UP001266305"/>
    </source>
</evidence>
<keyword evidence="3" id="KW-1185">Reference proteome</keyword>
<name>A0ABQ9TY35_SAGOE</name>
<reference evidence="2 3" key="1">
    <citation type="submission" date="2023-05" db="EMBL/GenBank/DDBJ databases">
        <title>B98-5 Cell Line De Novo Hybrid Assembly: An Optical Mapping Approach.</title>
        <authorList>
            <person name="Kananen K."/>
            <person name="Auerbach J.A."/>
            <person name="Kautto E."/>
            <person name="Blachly J.S."/>
        </authorList>
    </citation>
    <scope>NUCLEOTIDE SEQUENCE [LARGE SCALE GENOMIC DNA]</scope>
    <source>
        <strain evidence="2">B95-8</strain>
        <tissue evidence="2">Cell line</tissue>
    </source>
</reference>
<proteinExistence type="predicted"/>
<dbReference type="Proteomes" id="UP001266305">
    <property type="component" value="Unassembled WGS sequence"/>
</dbReference>
<feature type="region of interest" description="Disordered" evidence="1">
    <location>
        <begin position="49"/>
        <end position="93"/>
    </location>
</feature>
<dbReference type="EMBL" id="JASSZA010000019">
    <property type="protein sequence ID" value="KAK2089092.1"/>
    <property type="molecule type" value="Genomic_DNA"/>
</dbReference>
<feature type="region of interest" description="Disordered" evidence="1">
    <location>
        <begin position="189"/>
        <end position="229"/>
    </location>
</feature>